<accession>A0AAV1UAN3</accession>
<dbReference type="Proteomes" id="UP001162060">
    <property type="component" value="Unassembled WGS sequence"/>
</dbReference>
<dbReference type="EMBL" id="CAKLBY020000187">
    <property type="protein sequence ID" value="CAK7931836.1"/>
    <property type="molecule type" value="Genomic_DNA"/>
</dbReference>
<gene>
    <name evidence="2" type="ORF">PM001_LOCUS16986</name>
</gene>
<feature type="region of interest" description="Disordered" evidence="1">
    <location>
        <begin position="1"/>
        <end position="51"/>
    </location>
</feature>
<evidence type="ECO:0000313" key="2">
    <source>
        <dbReference type="EMBL" id="CAK7931836.1"/>
    </source>
</evidence>
<proteinExistence type="predicted"/>
<reference evidence="2" key="1">
    <citation type="submission" date="2024-01" db="EMBL/GenBank/DDBJ databases">
        <authorList>
            <person name="Webb A."/>
        </authorList>
    </citation>
    <scope>NUCLEOTIDE SEQUENCE</scope>
    <source>
        <strain evidence="2">Pm1</strain>
    </source>
</reference>
<comment type="caution">
    <text evidence="2">The sequence shown here is derived from an EMBL/GenBank/DDBJ whole genome shotgun (WGS) entry which is preliminary data.</text>
</comment>
<name>A0AAV1UAN3_9STRA</name>
<feature type="compositionally biased region" description="Low complexity" evidence="1">
    <location>
        <begin position="33"/>
        <end position="44"/>
    </location>
</feature>
<evidence type="ECO:0000256" key="1">
    <source>
        <dbReference type="SAM" id="MobiDB-lite"/>
    </source>
</evidence>
<organism evidence="2 3">
    <name type="scientific">Peronospora matthiolae</name>
    <dbReference type="NCBI Taxonomy" id="2874970"/>
    <lineage>
        <taxon>Eukaryota</taxon>
        <taxon>Sar</taxon>
        <taxon>Stramenopiles</taxon>
        <taxon>Oomycota</taxon>
        <taxon>Peronosporomycetes</taxon>
        <taxon>Peronosporales</taxon>
        <taxon>Peronosporaceae</taxon>
        <taxon>Peronospora</taxon>
    </lineage>
</organism>
<sequence>MRATGKNTFHTSASGNSSPTAVNSPRGESPRVIGISDASAAGAANRNPDESEIELIYTGESDDVSDSKATPSFAFAKLENERSTRSLRDELDAARQDIALLCEQVASLVHQTGSLKWDHSKVVSALDRGGVIRILKRARTDITGGDVQRKTQDVYASYGQFNRVCVAHSAQHTKWTDVPGQFYCCPCLSLRVSVSLL</sequence>
<protein>
    <submittedName>
        <fullName evidence="2">Uncharacterized protein</fullName>
    </submittedName>
</protein>
<dbReference type="AlphaFoldDB" id="A0AAV1UAN3"/>
<evidence type="ECO:0000313" key="3">
    <source>
        <dbReference type="Proteomes" id="UP001162060"/>
    </source>
</evidence>
<feature type="compositionally biased region" description="Polar residues" evidence="1">
    <location>
        <begin position="1"/>
        <end position="23"/>
    </location>
</feature>